<evidence type="ECO:0000259" key="1">
    <source>
        <dbReference type="PROSITE" id="PS51186"/>
    </source>
</evidence>
<dbReference type="Gene3D" id="3.40.630.30">
    <property type="match status" value="1"/>
</dbReference>
<name>X1FCI6_9ZZZZ</name>
<dbReference type="EMBL" id="BARU01002648">
    <property type="protein sequence ID" value="GAH30270.1"/>
    <property type="molecule type" value="Genomic_DNA"/>
</dbReference>
<feature type="non-terminal residue" evidence="2">
    <location>
        <position position="1"/>
    </location>
</feature>
<dbReference type="Pfam" id="PF00583">
    <property type="entry name" value="Acetyltransf_1"/>
    <property type="match status" value="1"/>
</dbReference>
<comment type="caution">
    <text evidence="2">The sequence shown here is derived from an EMBL/GenBank/DDBJ whole genome shotgun (WGS) entry which is preliminary data.</text>
</comment>
<dbReference type="SUPFAM" id="SSF55729">
    <property type="entry name" value="Acyl-CoA N-acyltransferases (Nat)"/>
    <property type="match status" value="1"/>
</dbReference>
<feature type="domain" description="N-acetyltransferase" evidence="1">
    <location>
        <begin position="25"/>
        <end position="168"/>
    </location>
</feature>
<sequence length="168" mass="19475">LPINKITKEYENSLKEKIEHKIFHAKIREATEKDLATVKNIYNRAWLTSNTPFRPIEKDTLKKIFNDPGTVFLIAKIYNIDGGFIILDFEGENKEFGVIAGLGVLPRFQGKGLGTILGMAAWNFFKEKGLKELRCEVYKDNQISYNFIKGLNFEEFGKKIYRKEDFEL</sequence>
<dbReference type="GO" id="GO:0016747">
    <property type="term" value="F:acyltransferase activity, transferring groups other than amino-acyl groups"/>
    <property type="evidence" value="ECO:0007669"/>
    <property type="project" value="InterPro"/>
</dbReference>
<gene>
    <name evidence="2" type="ORF">S03H2_06156</name>
</gene>
<evidence type="ECO:0000313" key="2">
    <source>
        <dbReference type="EMBL" id="GAH30270.1"/>
    </source>
</evidence>
<dbReference type="PROSITE" id="PS51186">
    <property type="entry name" value="GNAT"/>
    <property type="match status" value="1"/>
</dbReference>
<accession>X1FCI6</accession>
<dbReference type="PANTHER" id="PTHR43072">
    <property type="entry name" value="N-ACETYLTRANSFERASE"/>
    <property type="match status" value="1"/>
</dbReference>
<protein>
    <recommendedName>
        <fullName evidence="1">N-acetyltransferase domain-containing protein</fullName>
    </recommendedName>
</protein>
<reference evidence="2" key="1">
    <citation type="journal article" date="2014" name="Front. Microbiol.">
        <title>High frequency of phylogenetically diverse reductive dehalogenase-homologous genes in deep subseafloor sedimentary metagenomes.</title>
        <authorList>
            <person name="Kawai M."/>
            <person name="Futagami T."/>
            <person name="Toyoda A."/>
            <person name="Takaki Y."/>
            <person name="Nishi S."/>
            <person name="Hori S."/>
            <person name="Arai W."/>
            <person name="Tsubouchi T."/>
            <person name="Morono Y."/>
            <person name="Uchiyama I."/>
            <person name="Ito T."/>
            <person name="Fujiyama A."/>
            <person name="Inagaki F."/>
            <person name="Takami H."/>
        </authorList>
    </citation>
    <scope>NUCLEOTIDE SEQUENCE</scope>
    <source>
        <strain evidence="2">Expedition CK06-06</strain>
    </source>
</reference>
<proteinExistence type="predicted"/>
<dbReference type="InterPro" id="IPR000182">
    <property type="entry name" value="GNAT_dom"/>
</dbReference>
<organism evidence="2">
    <name type="scientific">marine sediment metagenome</name>
    <dbReference type="NCBI Taxonomy" id="412755"/>
    <lineage>
        <taxon>unclassified sequences</taxon>
        <taxon>metagenomes</taxon>
        <taxon>ecological metagenomes</taxon>
    </lineage>
</organism>
<dbReference type="InterPro" id="IPR016181">
    <property type="entry name" value="Acyl_CoA_acyltransferase"/>
</dbReference>
<dbReference type="CDD" id="cd04301">
    <property type="entry name" value="NAT_SF"/>
    <property type="match status" value="1"/>
</dbReference>
<dbReference type="AlphaFoldDB" id="X1FCI6"/>